<keyword evidence="3" id="KW-1185">Reference proteome</keyword>
<gene>
    <name evidence="2" type="ORF">ACFQIC_09715</name>
</gene>
<evidence type="ECO:0000313" key="3">
    <source>
        <dbReference type="Proteomes" id="UP001596410"/>
    </source>
</evidence>
<protein>
    <submittedName>
        <fullName evidence="2">Uncharacterized protein</fullName>
    </submittedName>
</protein>
<dbReference type="EMBL" id="JBHSZV010000025">
    <property type="protein sequence ID" value="MFC7062133.1"/>
    <property type="molecule type" value="Genomic_DNA"/>
</dbReference>
<comment type="caution">
    <text evidence="2">The sequence shown here is derived from an EMBL/GenBank/DDBJ whole genome shotgun (WGS) entry which is preliminary data.</text>
</comment>
<evidence type="ECO:0000256" key="1">
    <source>
        <dbReference type="SAM" id="Phobius"/>
    </source>
</evidence>
<keyword evidence="1" id="KW-0472">Membrane</keyword>
<keyword evidence="1" id="KW-1133">Transmembrane helix</keyword>
<feature type="transmembrane region" description="Helical" evidence="1">
    <location>
        <begin position="356"/>
        <end position="387"/>
    </location>
</feature>
<feature type="transmembrane region" description="Helical" evidence="1">
    <location>
        <begin position="399"/>
        <end position="423"/>
    </location>
</feature>
<feature type="transmembrane region" description="Helical" evidence="1">
    <location>
        <begin position="130"/>
        <end position="151"/>
    </location>
</feature>
<feature type="transmembrane region" description="Helical" evidence="1">
    <location>
        <begin position="200"/>
        <end position="222"/>
    </location>
</feature>
<feature type="transmembrane region" description="Helical" evidence="1">
    <location>
        <begin position="12"/>
        <end position="30"/>
    </location>
</feature>
<accession>A0ABW2EIK8</accession>
<feature type="transmembrane region" description="Helical" evidence="1">
    <location>
        <begin position="257"/>
        <end position="274"/>
    </location>
</feature>
<proteinExistence type="predicted"/>
<keyword evidence="1" id="KW-0812">Transmembrane</keyword>
<feature type="transmembrane region" description="Helical" evidence="1">
    <location>
        <begin position="92"/>
        <end position="110"/>
    </location>
</feature>
<feature type="transmembrane region" description="Helical" evidence="1">
    <location>
        <begin position="172"/>
        <end position="194"/>
    </location>
</feature>
<dbReference type="Proteomes" id="UP001596410">
    <property type="component" value="Unassembled WGS sequence"/>
</dbReference>
<reference evidence="3" key="1">
    <citation type="journal article" date="2019" name="Int. J. Syst. Evol. Microbiol.">
        <title>The Global Catalogue of Microorganisms (GCM) 10K type strain sequencing project: providing services to taxonomists for standard genome sequencing and annotation.</title>
        <authorList>
            <consortium name="The Broad Institute Genomics Platform"/>
            <consortium name="The Broad Institute Genome Sequencing Center for Infectious Disease"/>
            <person name="Wu L."/>
            <person name="Ma J."/>
        </authorList>
    </citation>
    <scope>NUCLEOTIDE SEQUENCE [LARGE SCALE GENOMIC DNA]</scope>
    <source>
        <strain evidence="3">CGMCC 4.1621</strain>
    </source>
</reference>
<feature type="transmembrane region" description="Helical" evidence="1">
    <location>
        <begin position="36"/>
        <end position="57"/>
    </location>
</feature>
<sequence>MKITSLFIIQKCKAMIILAMCFIYMLYFFYPAESLFYLLSMFGFVVFFISVTSVRGIPKYITLTLLSLGCIINITSKEQPLIASLEGIQQNLPLLTLIILVPLLSIPLKTGGYFASLNYFMKKWENNPRLAFFGLSSFIALISPILNMGTVKMVHEMVQKLNISPKILGKSYLIGFTSAMLWSPYFASVALVLHQVGGEISRYIGIGLSVAVIQLGIGNLLFNSSVKEKLSKKEKPRPTQVEVEENTSFHLRKIGKLVGMLVTLIISLLVLEYITSISMLMLVSIIAITMPILWGILTFKWRKLLLEWKNYSRSVSLMDNEITLFLSAGLFGRALTNTTFASYIQTFLLGFAEHSLLLFVLIIFGLVLVCAFIGIHQIVVIPILAAQVSASNLGISPEFLALIFIMSWSMTAVLCPLNAINIIVSKCLSRNGLTIGFRWNGTYIMSVVSLVIVVITVYGFR</sequence>
<evidence type="ECO:0000313" key="2">
    <source>
        <dbReference type="EMBL" id="MFC7062133.1"/>
    </source>
</evidence>
<feature type="transmembrane region" description="Helical" evidence="1">
    <location>
        <begin position="322"/>
        <end position="344"/>
    </location>
</feature>
<name>A0ABW2EIK8_9BACI</name>
<organism evidence="2 3">
    <name type="scientific">Halobacillus seohaensis</name>
    <dbReference type="NCBI Taxonomy" id="447421"/>
    <lineage>
        <taxon>Bacteria</taxon>
        <taxon>Bacillati</taxon>
        <taxon>Bacillota</taxon>
        <taxon>Bacilli</taxon>
        <taxon>Bacillales</taxon>
        <taxon>Bacillaceae</taxon>
        <taxon>Halobacillus</taxon>
    </lineage>
</organism>
<feature type="transmembrane region" description="Helical" evidence="1">
    <location>
        <begin position="280"/>
        <end position="301"/>
    </location>
</feature>
<feature type="transmembrane region" description="Helical" evidence="1">
    <location>
        <begin position="443"/>
        <end position="460"/>
    </location>
</feature>